<name>G0M9M6_CAEBE</name>
<dbReference type="Pfam" id="PF02892">
    <property type="entry name" value="zf-BED"/>
    <property type="match status" value="1"/>
</dbReference>
<dbReference type="Pfam" id="PF05699">
    <property type="entry name" value="Dimer_Tnp_hAT"/>
    <property type="match status" value="1"/>
</dbReference>
<keyword evidence="2" id="KW-0479">Metal-binding</keyword>
<accession>G0M9M6</accession>
<feature type="domain" description="HAT C-terminal dimerisation" evidence="11">
    <location>
        <begin position="492"/>
        <end position="533"/>
    </location>
</feature>
<keyword evidence="7" id="KW-0804">Transcription</keyword>
<dbReference type="GO" id="GO:0005634">
    <property type="term" value="C:nucleus"/>
    <property type="evidence" value="ECO:0007669"/>
    <property type="project" value="UniProtKB-SubCell"/>
</dbReference>
<dbReference type="STRING" id="135651.G0M9M6"/>
<evidence type="ECO:0000256" key="8">
    <source>
        <dbReference type="ARBA" id="ARBA00023242"/>
    </source>
</evidence>
<dbReference type="HOGENOM" id="CLU_009123_12_5_1"/>
<dbReference type="InterPro" id="IPR012337">
    <property type="entry name" value="RNaseH-like_sf"/>
</dbReference>
<reference evidence="13" key="1">
    <citation type="submission" date="2011-07" db="EMBL/GenBank/DDBJ databases">
        <authorList>
            <consortium name="Caenorhabditis brenneri Sequencing and Analysis Consortium"/>
            <person name="Wilson R.K."/>
        </authorList>
    </citation>
    <scope>NUCLEOTIDE SEQUENCE [LARGE SCALE GENOMIC DNA]</scope>
    <source>
        <strain evidence="13">PB2801</strain>
    </source>
</reference>
<evidence type="ECO:0000256" key="5">
    <source>
        <dbReference type="ARBA" id="ARBA00023015"/>
    </source>
</evidence>
<keyword evidence="13" id="KW-1185">Reference proteome</keyword>
<evidence type="ECO:0000256" key="2">
    <source>
        <dbReference type="ARBA" id="ARBA00022723"/>
    </source>
</evidence>
<protein>
    <recommendedName>
        <fullName evidence="14">BED-type domain-containing protein</fullName>
    </recommendedName>
</protein>
<dbReference type="OMA" id="HFADYQR"/>
<dbReference type="eggNOG" id="ENOG502RUH0">
    <property type="taxonomic scope" value="Eukaryota"/>
</dbReference>
<evidence type="ECO:0000256" key="4">
    <source>
        <dbReference type="ARBA" id="ARBA00022833"/>
    </source>
</evidence>
<sequence>MSSIVWNFFEKPDGAADTVPCPLCKTVLVYKGTTSGLMKHLKGKHTQEYQMCLEMQAPNQIQYQPHTETLQSLLAQAFCSGRIPFCFAENPEFIRFCKSLNPNFEIPSALNVRSDVNTMINEQGYQARRVLQGVKDYVLITDECSSLEDEDKSLHISFVDPITFERSTLFLSCTNDTSYIERILEKYNLKLEDCIGSLSDYLLRNPVEEDHVWVVQGMKNIQCAGMQINEIIEKFWYTKRLNQYTQSRDPSPSNGLTMFYQEVVQSYSVVFNCDRTNDEKEHHFRHTDYKLSMGHIQKWGSEFVICQKFLASEPIFYNGRYFVRDAIVDPDLYARVQKIVDLVTPLYNALMELSKETSFISDIVPSLLSAKEELEEDEEHKERLEKLIQEKITSYLSEDLILIATLCDPRYAYIPELIEPKTWKNAEELVLKLETPNPELLTPKKESTSAPKVSGVGGLLKRKLNYEDSEKNMSSELLHYQAIISSHRPVYTSDPLQFWKMQQQSFPKLTKIAVKYLTFMATTSPAEKLHNKTQAMKFYKVDIKDDIYKMGDGVILDKFKPILNNYLDQVPDNLYQFVPEGNDKSTNLETFWGVKQEN</sequence>
<evidence type="ECO:0000256" key="1">
    <source>
        <dbReference type="ARBA" id="ARBA00004123"/>
    </source>
</evidence>
<feature type="domain" description="BED-type" evidence="10">
    <location>
        <begin position="5"/>
        <end position="45"/>
    </location>
</feature>
<proteinExistence type="predicted"/>
<dbReference type="InterPro" id="IPR008906">
    <property type="entry name" value="HATC_C_dom"/>
</dbReference>
<dbReference type="GO" id="GO:0008270">
    <property type="term" value="F:zinc ion binding"/>
    <property type="evidence" value="ECO:0007669"/>
    <property type="project" value="UniProtKB-KW"/>
</dbReference>
<gene>
    <name evidence="12" type="ORF">CAEBREN_24267</name>
</gene>
<organism evidence="13">
    <name type="scientific">Caenorhabditis brenneri</name>
    <name type="common">Nematode worm</name>
    <dbReference type="NCBI Taxonomy" id="135651"/>
    <lineage>
        <taxon>Eukaryota</taxon>
        <taxon>Metazoa</taxon>
        <taxon>Ecdysozoa</taxon>
        <taxon>Nematoda</taxon>
        <taxon>Chromadorea</taxon>
        <taxon>Rhabditida</taxon>
        <taxon>Rhabditina</taxon>
        <taxon>Rhabditomorpha</taxon>
        <taxon>Rhabditoidea</taxon>
        <taxon>Rhabditidae</taxon>
        <taxon>Peloderinae</taxon>
        <taxon>Caenorhabditis</taxon>
    </lineage>
</organism>
<keyword evidence="5" id="KW-0805">Transcription regulation</keyword>
<dbReference type="Proteomes" id="UP000008068">
    <property type="component" value="Unassembled WGS sequence"/>
</dbReference>
<dbReference type="InterPro" id="IPR036236">
    <property type="entry name" value="Znf_C2H2_sf"/>
</dbReference>
<dbReference type="EMBL" id="GL379787">
    <property type="protein sequence ID" value="EGT30826.1"/>
    <property type="molecule type" value="Genomic_DNA"/>
</dbReference>
<keyword evidence="3" id="KW-0863">Zinc-finger</keyword>
<dbReference type="GO" id="GO:0003677">
    <property type="term" value="F:DNA binding"/>
    <property type="evidence" value="ECO:0007669"/>
    <property type="project" value="UniProtKB-KW"/>
</dbReference>
<dbReference type="SUPFAM" id="SSF57667">
    <property type="entry name" value="beta-beta-alpha zinc fingers"/>
    <property type="match status" value="1"/>
</dbReference>
<keyword evidence="8" id="KW-0539">Nucleus</keyword>
<evidence type="ECO:0000256" key="9">
    <source>
        <dbReference type="SAM" id="Coils"/>
    </source>
</evidence>
<dbReference type="GO" id="GO:0009791">
    <property type="term" value="P:post-embryonic development"/>
    <property type="evidence" value="ECO:0007669"/>
    <property type="project" value="UniProtKB-ARBA"/>
</dbReference>
<evidence type="ECO:0000256" key="7">
    <source>
        <dbReference type="ARBA" id="ARBA00023163"/>
    </source>
</evidence>
<evidence type="ECO:0000259" key="10">
    <source>
        <dbReference type="Pfam" id="PF02892"/>
    </source>
</evidence>
<dbReference type="AlphaFoldDB" id="G0M9M6"/>
<evidence type="ECO:0000313" key="13">
    <source>
        <dbReference type="Proteomes" id="UP000008068"/>
    </source>
</evidence>
<evidence type="ECO:0000256" key="3">
    <source>
        <dbReference type="ARBA" id="ARBA00022771"/>
    </source>
</evidence>
<dbReference type="GO" id="GO:0046983">
    <property type="term" value="F:protein dimerization activity"/>
    <property type="evidence" value="ECO:0007669"/>
    <property type="project" value="InterPro"/>
</dbReference>
<feature type="coiled-coil region" evidence="9">
    <location>
        <begin position="367"/>
        <end position="394"/>
    </location>
</feature>
<dbReference type="SMART" id="SM00614">
    <property type="entry name" value="ZnF_BED"/>
    <property type="match status" value="1"/>
</dbReference>
<dbReference type="InParanoid" id="G0M9M6"/>
<dbReference type="PANTHER" id="PTHR46481">
    <property type="entry name" value="ZINC FINGER BED DOMAIN-CONTAINING PROTEIN 4"/>
    <property type="match status" value="1"/>
</dbReference>
<dbReference type="InterPro" id="IPR003656">
    <property type="entry name" value="Znf_BED"/>
</dbReference>
<keyword evidence="6" id="KW-0238">DNA-binding</keyword>
<evidence type="ECO:0000259" key="11">
    <source>
        <dbReference type="Pfam" id="PF05699"/>
    </source>
</evidence>
<comment type="subcellular location">
    <subcellularLocation>
        <location evidence="1">Nucleus</location>
    </subcellularLocation>
</comment>
<evidence type="ECO:0008006" key="14">
    <source>
        <dbReference type="Google" id="ProtNLM"/>
    </source>
</evidence>
<keyword evidence="9" id="KW-0175">Coiled coil</keyword>
<dbReference type="SUPFAM" id="SSF53098">
    <property type="entry name" value="Ribonuclease H-like"/>
    <property type="match status" value="1"/>
</dbReference>
<dbReference type="PANTHER" id="PTHR46481:SF10">
    <property type="entry name" value="ZINC FINGER BED DOMAIN-CONTAINING PROTEIN 39"/>
    <property type="match status" value="1"/>
</dbReference>
<dbReference type="InterPro" id="IPR052035">
    <property type="entry name" value="ZnF_BED_domain_contain"/>
</dbReference>
<dbReference type="OrthoDB" id="5800145at2759"/>
<evidence type="ECO:0000313" key="12">
    <source>
        <dbReference type="EMBL" id="EGT30826.1"/>
    </source>
</evidence>
<evidence type="ECO:0000256" key="6">
    <source>
        <dbReference type="ARBA" id="ARBA00023125"/>
    </source>
</evidence>
<keyword evidence="4" id="KW-0862">Zinc</keyword>